<dbReference type="InterPro" id="IPR009078">
    <property type="entry name" value="Ferritin-like_SF"/>
</dbReference>
<evidence type="ECO:0000259" key="6">
    <source>
        <dbReference type="PROSITE" id="PS50250"/>
    </source>
</evidence>
<dbReference type="PROSITE" id="PS51506">
    <property type="entry name" value="CBL_PTB"/>
    <property type="match status" value="1"/>
</dbReference>
<dbReference type="InterPro" id="IPR036860">
    <property type="entry name" value="SH2_dom_sf"/>
</dbReference>
<dbReference type="OrthoDB" id="10267031at2759"/>
<dbReference type="Pfam" id="PF00268">
    <property type="entry name" value="Ribonuc_red_sm"/>
    <property type="match status" value="1"/>
</dbReference>
<evidence type="ECO:0000313" key="8">
    <source>
        <dbReference type="EMBL" id="CAF0784367.1"/>
    </source>
</evidence>
<comment type="catalytic activity">
    <reaction evidence="4">
        <text>S-ubiquitinyl-[E2 ubiquitin-conjugating enzyme]-L-cysteine + [acceptor protein]-L-lysine = [E2 ubiquitin-conjugating enzyme]-L-cysteine + N(6)-ubiquitinyl-[acceptor protein]-L-lysine.</text>
        <dbReference type="EC" id="2.3.2.27"/>
    </reaction>
</comment>
<dbReference type="GO" id="GO:0045121">
    <property type="term" value="C:membrane raft"/>
    <property type="evidence" value="ECO:0007669"/>
    <property type="project" value="TreeGrafter"/>
</dbReference>
<feature type="compositionally biased region" description="Basic and acidic residues" evidence="5">
    <location>
        <begin position="523"/>
        <end position="532"/>
    </location>
</feature>
<dbReference type="InterPro" id="IPR014741">
    <property type="entry name" value="Adaptor_Cbl_EF_hand-like"/>
</dbReference>
<dbReference type="Gene3D" id="3.30.505.10">
    <property type="entry name" value="SH2 domain"/>
    <property type="match status" value="1"/>
</dbReference>
<dbReference type="GO" id="GO:0005886">
    <property type="term" value="C:plasma membrane"/>
    <property type="evidence" value="ECO:0007669"/>
    <property type="project" value="TreeGrafter"/>
</dbReference>
<evidence type="ECO:0000256" key="3">
    <source>
        <dbReference type="ARBA" id="ARBA00022837"/>
    </source>
</evidence>
<keyword evidence="4" id="KW-0833">Ubl conjugation pathway</keyword>
<keyword evidence="4" id="KW-0863">Zinc-finger</keyword>
<dbReference type="GO" id="GO:0016567">
    <property type="term" value="P:protein ubiquitination"/>
    <property type="evidence" value="ECO:0007669"/>
    <property type="project" value="UniProtKB-UniPathway"/>
</dbReference>
<dbReference type="InterPro" id="IPR000717">
    <property type="entry name" value="PCI_dom"/>
</dbReference>
<dbReference type="SMART" id="SM00088">
    <property type="entry name" value="PINT"/>
    <property type="match status" value="1"/>
</dbReference>
<dbReference type="InterPro" id="IPR012348">
    <property type="entry name" value="RNR-like"/>
</dbReference>
<evidence type="ECO:0000256" key="1">
    <source>
        <dbReference type="ARBA" id="ARBA00009303"/>
    </source>
</evidence>
<dbReference type="GO" id="GO:0017124">
    <property type="term" value="F:SH3 domain binding"/>
    <property type="evidence" value="ECO:0007669"/>
    <property type="project" value="TreeGrafter"/>
</dbReference>
<feature type="compositionally biased region" description="Basic residues" evidence="5">
    <location>
        <begin position="533"/>
        <end position="544"/>
    </location>
</feature>
<dbReference type="Gene3D" id="1.20.930.20">
    <property type="entry name" value="Adaptor protein Cbl, N-terminal domain"/>
    <property type="match status" value="1"/>
</dbReference>
<dbReference type="InterPro" id="IPR030475">
    <property type="entry name" value="RNR_small_AS"/>
</dbReference>
<dbReference type="SUPFAM" id="SSF55550">
    <property type="entry name" value="SH2 domain"/>
    <property type="match status" value="1"/>
</dbReference>
<dbReference type="Pfam" id="PF01399">
    <property type="entry name" value="PCI"/>
    <property type="match status" value="1"/>
</dbReference>
<comment type="domain">
    <text evidence="4">The N-terminus is composed of the phosphotyrosine binding (PTB) domain, a short linker region and the RING-type zinc finger. The PTB domain, which is also called TKB (tyrosine kinase binding) domain, is composed of three different subdomains: a four-helix bundle (4H), a calcium-binding EF hand and a divergent SH2 domain.</text>
</comment>
<keyword evidence="2 4" id="KW-0479">Metal-binding</keyword>
<evidence type="ECO:0000256" key="2">
    <source>
        <dbReference type="ARBA" id="ARBA00022723"/>
    </source>
</evidence>
<dbReference type="EC" id="2.3.2.27" evidence="4"/>
<comment type="pathway">
    <text evidence="4">Protein modification; protein ubiquitination.</text>
</comment>
<dbReference type="SUPFAM" id="SSF46785">
    <property type="entry name" value="Winged helix' DNA-binding domain"/>
    <property type="match status" value="1"/>
</dbReference>
<organism evidence="8 10">
    <name type="scientific">Didymodactylos carnosus</name>
    <dbReference type="NCBI Taxonomy" id="1234261"/>
    <lineage>
        <taxon>Eukaryota</taxon>
        <taxon>Metazoa</taxon>
        <taxon>Spiralia</taxon>
        <taxon>Gnathifera</taxon>
        <taxon>Rotifera</taxon>
        <taxon>Eurotatoria</taxon>
        <taxon>Bdelloidea</taxon>
        <taxon>Philodinida</taxon>
        <taxon>Philodinidae</taxon>
        <taxon>Didymodactylos</taxon>
    </lineage>
</organism>
<dbReference type="SUPFAM" id="SSF47473">
    <property type="entry name" value="EF-hand"/>
    <property type="match status" value="1"/>
</dbReference>
<dbReference type="InterPro" id="IPR036537">
    <property type="entry name" value="Adaptor_Cbl_N_dom_sf"/>
</dbReference>
<dbReference type="InterPro" id="IPR000358">
    <property type="entry name" value="RNR_small_fam"/>
</dbReference>
<dbReference type="SUPFAM" id="SSF47668">
    <property type="entry name" value="N-terminal domain of cbl (N-cbl)"/>
    <property type="match status" value="1"/>
</dbReference>
<evidence type="ECO:0000259" key="7">
    <source>
        <dbReference type="PROSITE" id="PS51506"/>
    </source>
</evidence>
<feature type="region of interest" description="Disordered" evidence="5">
    <location>
        <begin position="1"/>
        <end position="42"/>
    </location>
</feature>
<feature type="domain" description="PCI" evidence="6">
    <location>
        <begin position="854"/>
        <end position="1029"/>
    </location>
</feature>
<dbReference type="UniPathway" id="UPA00143"/>
<feature type="domain" description="Cbl-PTB" evidence="7">
    <location>
        <begin position="81"/>
        <end position="387"/>
    </location>
</feature>
<dbReference type="Gene3D" id="1.10.238.10">
    <property type="entry name" value="EF-hand"/>
    <property type="match status" value="1"/>
</dbReference>
<dbReference type="Gene3D" id="1.10.620.20">
    <property type="entry name" value="Ribonucleotide Reductase, subunit A"/>
    <property type="match status" value="1"/>
</dbReference>
<dbReference type="PANTHER" id="PTHR23007:SF11">
    <property type="entry name" value="E3 UBIQUITIN-PROTEIN LIGASE CBL"/>
    <property type="match status" value="1"/>
</dbReference>
<dbReference type="PROSITE" id="PS00368">
    <property type="entry name" value="RIBORED_SMALL"/>
    <property type="match status" value="1"/>
</dbReference>
<feature type="compositionally biased region" description="Pro residues" evidence="5">
    <location>
        <begin position="512"/>
        <end position="521"/>
    </location>
</feature>
<keyword evidence="3 4" id="KW-0106">Calcium</keyword>
<dbReference type="GO" id="GO:0030971">
    <property type="term" value="F:receptor tyrosine kinase binding"/>
    <property type="evidence" value="ECO:0007669"/>
    <property type="project" value="TreeGrafter"/>
</dbReference>
<keyword evidence="10" id="KW-1185">Reference proteome</keyword>
<dbReference type="CDD" id="cd09920">
    <property type="entry name" value="SH2_Cbl-b_TKB"/>
    <property type="match status" value="1"/>
</dbReference>
<dbReference type="InterPro" id="IPR014742">
    <property type="entry name" value="Adaptor_Cbl_SH2-like"/>
</dbReference>
<dbReference type="EMBL" id="CAJOBC010000299">
    <property type="protein sequence ID" value="CAF3567934.1"/>
    <property type="molecule type" value="Genomic_DNA"/>
</dbReference>
<dbReference type="PANTHER" id="PTHR23007">
    <property type="entry name" value="CBL"/>
    <property type="match status" value="1"/>
</dbReference>
<dbReference type="Pfam" id="PF02761">
    <property type="entry name" value="Cbl_N2"/>
    <property type="match status" value="1"/>
</dbReference>
<comment type="caution">
    <text evidence="8">The sequence shown here is derived from an EMBL/GenBank/DDBJ whole genome shotgun (WGS) entry which is preliminary data.</text>
</comment>
<dbReference type="GO" id="GO:0023051">
    <property type="term" value="P:regulation of signaling"/>
    <property type="evidence" value="ECO:0007669"/>
    <property type="project" value="InterPro"/>
</dbReference>
<protein>
    <recommendedName>
        <fullName evidence="4">E3 ubiquitin-protein ligase CBL</fullName>
        <ecNumber evidence="4">2.3.2.27</ecNumber>
    </recommendedName>
</protein>
<dbReference type="GO" id="GO:0008270">
    <property type="term" value="F:zinc ion binding"/>
    <property type="evidence" value="ECO:0007669"/>
    <property type="project" value="UniProtKB-KW"/>
</dbReference>
<feature type="region of interest" description="Disordered" evidence="5">
    <location>
        <begin position="496"/>
        <end position="609"/>
    </location>
</feature>
<name>A0A813RM04_9BILA</name>
<evidence type="ECO:0000313" key="9">
    <source>
        <dbReference type="EMBL" id="CAF3567934.1"/>
    </source>
</evidence>
<dbReference type="InterPro" id="IPR024159">
    <property type="entry name" value="Cbl_PTB"/>
</dbReference>
<dbReference type="GO" id="GO:0016491">
    <property type="term" value="F:oxidoreductase activity"/>
    <property type="evidence" value="ECO:0007669"/>
    <property type="project" value="InterPro"/>
</dbReference>
<evidence type="ECO:0000256" key="4">
    <source>
        <dbReference type="RuleBase" id="RU367001"/>
    </source>
</evidence>
<dbReference type="GO" id="GO:0001784">
    <property type="term" value="F:phosphotyrosine residue binding"/>
    <property type="evidence" value="ECO:0007669"/>
    <property type="project" value="UniProtKB-UniRule"/>
</dbReference>
<gene>
    <name evidence="8" type="ORF">GPM918_LOCUS2647</name>
    <name evidence="9" type="ORF">SRO942_LOCUS2647</name>
</gene>
<dbReference type="CDD" id="cd01049">
    <property type="entry name" value="RNRR2"/>
    <property type="match status" value="1"/>
</dbReference>
<dbReference type="Pfam" id="PF02762">
    <property type="entry name" value="Cbl_N3"/>
    <property type="match status" value="1"/>
</dbReference>
<feature type="compositionally biased region" description="Polar residues" evidence="5">
    <location>
        <begin position="551"/>
        <end position="609"/>
    </location>
</feature>
<dbReference type="Pfam" id="PF02262">
    <property type="entry name" value="Cbl_N"/>
    <property type="match status" value="1"/>
</dbReference>
<dbReference type="GO" id="GO:0009263">
    <property type="term" value="P:deoxyribonucleotide biosynthetic process"/>
    <property type="evidence" value="ECO:0007669"/>
    <property type="project" value="InterPro"/>
</dbReference>
<dbReference type="GO" id="GO:0005509">
    <property type="term" value="F:calcium ion binding"/>
    <property type="evidence" value="ECO:0007669"/>
    <property type="project" value="UniProtKB-UniRule"/>
</dbReference>
<dbReference type="InterPro" id="IPR036390">
    <property type="entry name" value="WH_DNA-bd_sf"/>
</dbReference>
<dbReference type="InterPro" id="IPR003153">
    <property type="entry name" value="Adaptor_Cbl_N_hlx"/>
</dbReference>
<dbReference type="Proteomes" id="UP000663829">
    <property type="component" value="Unassembled WGS sequence"/>
</dbReference>
<keyword evidence="4" id="KW-0862">Zinc</keyword>
<feature type="compositionally biased region" description="Low complexity" evidence="5">
    <location>
        <begin position="20"/>
        <end position="42"/>
    </location>
</feature>
<comment type="function">
    <text evidence="4">E3 ubiquitin-protein ligase which accepts ubiquitin from specific E2 ubiquitin-conjugating enzymes, and transfers it to substrates, generally promoting their degradation by the proteasome.</text>
</comment>
<dbReference type="InterPro" id="IPR024162">
    <property type="entry name" value="Adaptor_Cbl"/>
</dbReference>
<keyword evidence="4" id="KW-0808">Transferase</keyword>
<dbReference type="EMBL" id="CAJNOQ010000299">
    <property type="protein sequence ID" value="CAF0784367.1"/>
    <property type="molecule type" value="Genomic_DNA"/>
</dbReference>
<comment type="similarity">
    <text evidence="1">Belongs to the ribonucleoside diphosphate reductase small chain family.</text>
</comment>
<reference evidence="8" key="1">
    <citation type="submission" date="2021-02" db="EMBL/GenBank/DDBJ databases">
        <authorList>
            <person name="Nowell W R."/>
        </authorList>
    </citation>
    <scope>NUCLEOTIDE SEQUENCE</scope>
</reference>
<sequence length="1375" mass="157379">MAQAAASNLKRRILGPRLESNSNTTITNSNNNSSNSNGLNSNSIAGTSNGSLTNGAAYSAASSISSAIPLSTHSQLSVSIEHPRLRIDRRCIEKVWKQMDRIVKYCQYPKMNLKNSPPYMLDILPDMYQTLRQILTNYDDRLHILNDIDYFRIFMGNLIDKCSKTIDCFKRAGHSMYDEQSSHRKHLTKFSLYFSHILVELKSLFPKGMYEGEKFRITKPEAADFWKKNFNERTIVPWEQFKDILNRTHPIQSGNESAALQNTIDLTNNNYVSIFEFDVFTRLFHPWSSLLTNWKLLAVTHPAFMAFMTYDEVKAILTNFIDKPGSYVFRLSCTRLGQWAIGYVTANGTILQTIPQTKPLIQSLIDGEREGYYKYPNGRTVTIDLSSALQPSDSDRIYVSEEQYAIYCDMGTSFELCKICNANNKDSKIQPSSMSKMNLACPFCRAEIKGFEPVVISPFENNLKQTTEQTTNDMNDFDDHRLESNMQVQDLATLAARPAQNESSDPLDNISPTPPPIPPRPLQKLEKKENDHHHRSYHPSRRNHGLPPLHSTFNDINDVTPRHSQTQPTERLSPFTSSNESLNDSFATSASTFQNGTNHSPNSSRQNLGRSTVHSITLDSADHFRTIDDVSRRLLEVGYSDEVRIQAALTLTNGLNLTKQFEMAKKFLDQVQQQHEPNNYLKMKGDIPSSCVASVFSDIESEEQLKDIEKFMREHGVGQDPDFSSDVLVNKVESIIRELRGVLKDSIHEGEMEMFLNSITSTTLLVAVDKINRPILSFCDAIVDANLPEKYGPMKVRVLTNLIYVAPEGSNVDKYRIFVNLVKCARNHRCINAVTIGLNQVKEWIKEWKVSTEQVQDLYRFMYEAYAAAKDTDNALKLLLELLGTYTKENASKARADAINSIGDPNVFIMDHLLLLEPVKYLEGETIHNLLTIFVSGKLQNYLDFYSNQKNFIESSGLNHERNVEKMRLLTFLQTAENQKELTFDLIQQEMHIESDEVESFVIEAVRTKMIRCKIDHLNRKVMVDSTAQRTFTRQHWQSLRESYSSQDGPSIVNDDEPLLRENPSRYVLFPIRYHDIWTFYKKALASIWTVEEVDLSNDMKDWLRLTPDEQYFIKHVLAFFAASDGIVGENLVEKFSSEVQIPEARCFYGFQIAIENIHSEMYSLLIDTYIKDTRERDVLFNAISTLPYVKKKADWAIRWINTKSPFAERLVAFAAVEGIFFSGSFASIFWLRERGVMPGLTFSNELISRDEGLHTDFACLLFYHMVHKPSNARVEQIIREAVEIEIEFLTDALPCSLVGMNSKAMAQYIKFVADRLLTELGCSKIWNEECPFEFMNNISMPGKTNFFEKRVGDYQRAGVMAQEVDHKLSLDTEF</sequence>
<dbReference type="GO" id="GO:0061630">
    <property type="term" value="F:ubiquitin protein ligase activity"/>
    <property type="evidence" value="ECO:0007669"/>
    <property type="project" value="UniProtKB-EC"/>
</dbReference>
<dbReference type="GO" id="GO:0007166">
    <property type="term" value="P:cell surface receptor signaling pathway"/>
    <property type="evidence" value="ECO:0007669"/>
    <property type="project" value="InterPro"/>
</dbReference>
<dbReference type="InterPro" id="IPR011992">
    <property type="entry name" value="EF-hand-dom_pair"/>
</dbReference>
<proteinExistence type="inferred from homology"/>
<dbReference type="PROSITE" id="PS50250">
    <property type="entry name" value="PCI"/>
    <property type="match status" value="1"/>
</dbReference>
<evidence type="ECO:0000256" key="5">
    <source>
        <dbReference type="SAM" id="MobiDB-lite"/>
    </source>
</evidence>
<dbReference type="InterPro" id="IPR033909">
    <property type="entry name" value="RNR_small"/>
</dbReference>
<dbReference type="Proteomes" id="UP000681722">
    <property type="component" value="Unassembled WGS sequence"/>
</dbReference>
<dbReference type="SUPFAM" id="SSF57850">
    <property type="entry name" value="RING/U-box"/>
    <property type="match status" value="1"/>
</dbReference>
<dbReference type="SUPFAM" id="SSF47240">
    <property type="entry name" value="Ferritin-like"/>
    <property type="match status" value="1"/>
</dbReference>
<evidence type="ECO:0000313" key="10">
    <source>
        <dbReference type="Proteomes" id="UP000663829"/>
    </source>
</evidence>
<accession>A0A813RM04</accession>